<sequence length="252" mass="27428">MASNQPGRCCALGHLHEGTPSGEDIKIGKIDAYLAKPTTTNHNNKTLVVYLPDIIGIWQNSKLMADAFAAEGFPCVVVDLFNGDPAPLNPPEGFDLMGWLQKGSDGNNPHGVEQVDAITVEVLGWAKQQGYAKIGAAGYCFGAKYCVRHYKDGIGATFLAHPSFVDEEELEAITGPLAIAAAQTDHIFPAEKRHRSEEVLAKTSVDWQIYLHSGVEHGFAVRGDMTKPHAKRAKEQAFKQAVEWFESQLSLA</sequence>
<dbReference type="GO" id="GO:0016787">
    <property type="term" value="F:hydrolase activity"/>
    <property type="evidence" value="ECO:0007669"/>
    <property type="project" value="InterPro"/>
</dbReference>
<reference evidence="2" key="2">
    <citation type="submission" date="2022-07" db="EMBL/GenBank/DDBJ databases">
        <authorList>
            <person name="Goncalves M.F.M."/>
            <person name="Hilario S."/>
            <person name="Van De Peer Y."/>
            <person name="Esteves A.C."/>
            <person name="Alves A."/>
        </authorList>
    </citation>
    <scope>NUCLEOTIDE SEQUENCE</scope>
    <source>
        <strain evidence="2">MUM 19.33</strain>
    </source>
</reference>
<accession>A0A9P9Y0C8</accession>
<keyword evidence="3" id="KW-1185">Reference proteome</keyword>
<dbReference type="Proteomes" id="UP001055219">
    <property type="component" value="Unassembled WGS sequence"/>
</dbReference>
<gene>
    <name evidence="2" type="ORF">J7T54_002522</name>
</gene>
<evidence type="ECO:0000259" key="1">
    <source>
        <dbReference type="Pfam" id="PF01738"/>
    </source>
</evidence>
<dbReference type="Pfam" id="PF01738">
    <property type="entry name" value="DLH"/>
    <property type="match status" value="1"/>
</dbReference>
<dbReference type="EMBL" id="JAGIXG020000024">
    <property type="protein sequence ID" value="KAI6781166.1"/>
    <property type="molecule type" value="Genomic_DNA"/>
</dbReference>
<dbReference type="SUPFAM" id="SSF53474">
    <property type="entry name" value="alpha/beta-Hydrolases"/>
    <property type="match status" value="1"/>
</dbReference>
<proteinExistence type="predicted"/>
<dbReference type="InterPro" id="IPR029058">
    <property type="entry name" value="AB_hydrolase_fold"/>
</dbReference>
<evidence type="ECO:0000313" key="2">
    <source>
        <dbReference type="EMBL" id="KAI6781166.1"/>
    </source>
</evidence>
<dbReference type="GeneID" id="75829034"/>
<dbReference type="PANTHER" id="PTHR17630">
    <property type="entry name" value="DIENELACTONE HYDROLASE"/>
    <property type="match status" value="1"/>
</dbReference>
<dbReference type="RefSeq" id="XP_051362022.1">
    <property type="nucleotide sequence ID" value="XM_051506679.1"/>
</dbReference>
<dbReference type="InterPro" id="IPR002925">
    <property type="entry name" value="Dienelactn_hydro"/>
</dbReference>
<dbReference type="PANTHER" id="PTHR17630:SF44">
    <property type="entry name" value="PROTEIN AIM2"/>
    <property type="match status" value="1"/>
</dbReference>
<feature type="domain" description="Dienelactone hydrolase" evidence="1">
    <location>
        <begin position="30"/>
        <end position="247"/>
    </location>
</feature>
<comment type="caution">
    <text evidence="2">The sequence shown here is derived from an EMBL/GenBank/DDBJ whole genome shotgun (WGS) entry which is preliminary data.</text>
</comment>
<protein>
    <submittedName>
        <fullName evidence="2">Protein AIM2</fullName>
    </submittedName>
</protein>
<reference evidence="2" key="1">
    <citation type="journal article" date="2021" name="J Fungi (Basel)">
        <title>Genomic and Metabolomic Analyses of the Marine Fungus Emericellopsis cladophorae: Insights into Saltwater Adaptability Mechanisms and Its Biosynthetic Potential.</title>
        <authorList>
            <person name="Goncalves M.F.M."/>
            <person name="Hilario S."/>
            <person name="Van de Peer Y."/>
            <person name="Esteves A.C."/>
            <person name="Alves A."/>
        </authorList>
    </citation>
    <scope>NUCLEOTIDE SEQUENCE</scope>
    <source>
        <strain evidence="2">MUM 19.33</strain>
    </source>
</reference>
<dbReference type="OrthoDB" id="17560at2759"/>
<name>A0A9P9Y0C8_9HYPO</name>
<evidence type="ECO:0000313" key="3">
    <source>
        <dbReference type="Proteomes" id="UP001055219"/>
    </source>
</evidence>
<dbReference type="AlphaFoldDB" id="A0A9P9Y0C8"/>
<dbReference type="Gene3D" id="3.40.50.1820">
    <property type="entry name" value="alpha/beta hydrolase"/>
    <property type="match status" value="1"/>
</dbReference>
<organism evidence="2 3">
    <name type="scientific">Emericellopsis cladophorae</name>
    <dbReference type="NCBI Taxonomy" id="2686198"/>
    <lineage>
        <taxon>Eukaryota</taxon>
        <taxon>Fungi</taxon>
        <taxon>Dikarya</taxon>
        <taxon>Ascomycota</taxon>
        <taxon>Pezizomycotina</taxon>
        <taxon>Sordariomycetes</taxon>
        <taxon>Hypocreomycetidae</taxon>
        <taxon>Hypocreales</taxon>
        <taxon>Bionectriaceae</taxon>
        <taxon>Emericellopsis</taxon>
    </lineage>
</organism>